<dbReference type="InterPro" id="IPR000238">
    <property type="entry name" value="RbfA"/>
</dbReference>
<proteinExistence type="inferred from homology"/>
<dbReference type="NCBIfam" id="TIGR00082">
    <property type="entry name" value="rbfA"/>
    <property type="match status" value="1"/>
</dbReference>
<dbReference type="InterPro" id="IPR015946">
    <property type="entry name" value="KH_dom-like_a/b"/>
</dbReference>
<evidence type="ECO:0000256" key="1">
    <source>
        <dbReference type="ARBA" id="ARBA00022517"/>
    </source>
</evidence>
<evidence type="ECO:0000313" key="3">
    <source>
        <dbReference type="EMBL" id="TMQ68544.1"/>
    </source>
</evidence>
<dbReference type="SUPFAM" id="SSF89919">
    <property type="entry name" value="Ribosome-binding factor A, RbfA"/>
    <property type="match status" value="1"/>
</dbReference>
<keyword evidence="2" id="KW-0963">Cytoplasm</keyword>
<keyword evidence="1 2" id="KW-0690">Ribosome biogenesis</keyword>
<sequence length="208" mass="23340">MFVGIVRIELHIPASSSLKDKRSVVHGLKERIRQRTRAAVAEVDHHELWQRAALGVVVVSGESHQVDELLQSVRNLVHATHQADAKIRPERVAQRIRREIAEILEHRLRDPRLTGMVSVTDVEVTSDLSLARVYVSVLEGGEARDRALAALAHAAGFVRAELAPRLGLREVPEIRFVHDSSIERGARVEELLRKLSRGEPIRDEEPEA</sequence>
<dbReference type="Pfam" id="PF02033">
    <property type="entry name" value="RBFA"/>
    <property type="match status" value="1"/>
</dbReference>
<dbReference type="Gene3D" id="3.30.300.20">
    <property type="match status" value="1"/>
</dbReference>
<dbReference type="InterPro" id="IPR023799">
    <property type="entry name" value="RbfA_dom_sf"/>
</dbReference>
<evidence type="ECO:0000313" key="4">
    <source>
        <dbReference type="Proteomes" id="UP000316609"/>
    </source>
</evidence>
<dbReference type="InterPro" id="IPR007546">
    <property type="entry name" value="DUF503"/>
</dbReference>
<organism evidence="3 4">
    <name type="scientific">Eiseniibacteriota bacterium</name>
    <dbReference type="NCBI Taxonomy" id="2212470"/>
    <lineage>
        <taxon>Bacteria</taxon>
        <taxon>Candidatus Eiseniibacteriota</taxon>
    </lineage>
</organism>
<dbReference type="PANTHER" id="PTHR33515:SF1">
    <property type="entry name" value="RIBOSOME-BINDING FACTOR A, CHLOROPLASTIC-RELATED"/>
    <property type="match status" value="1"/>
</dbReference>
<dbReference type="SUPFAM" id="SSF103007">
    <property type="entry name" value="Hypothetical protein TT1725"/>
    <property type="match status" value="1"/>
</dbReference>
<dbReference type="EMBL" id="VBOY01000007">
    <property type="protein sequence ID" value="TMQ68544.1"/>
    <property type="molecule type" value="Genomic_DNA"/>
</dbReference>
<reference evidence="3 4" key="1">
    <citation type="journal article" date="2019" name="Nat. Microbiol.">
        <title>Mediterranean grassland soil C-N compound turnover is dependent on rainfall and depth, and is mediated by genomically divergent microorganisms.</title>
        <authorList>
            <person name="Diamond S."/>
            <person name="Andeer P.F."/>
            <person name="Li Z."/>
            <person name="Crits-Christoph A."/>
            <person name="Burstein D."/>
            <person name="Anantharaman K."/>
            <person name="Lane K.R."/>
            <person name="Thomas B.C."/>
            <person name="Pan C."/>
            <person name="Northen T.R."/>
            <person name="Banfield J.F."/>
        </authorList>
    </citation>
    <scope>NUCLEOTIDE SEQUENCE [LARGE SCALE GENOMIC DNA]</scope>
    <source>
        <strain evidence="3">WS_8</strain>
    </source>
</reference>
<dbReference type="GO" id="GO:0005829">
    <property type="term" value="C:cytosol"/>
    <property type="evidence" value="ECO:0007669"/>
    <property type="project" value="TreeGrafter"/>
</dbReference>
<dbReference type="HAMAP" id="MF_00003">
    <property type="entry name" value="RbfA"/>
    <property type="match status" value="1"/>
</dbReference>
<protein>
    <recommendedName>
        <fullName evidence="2">Ribosome-binding factor A</fullName>
    </recommendedName>
</protein>
<gene>
    <name evidence="2 3" type="primary">rbfA</name>
    <name evidence="3" type="ORF">E6K78_00945</name>
</gene>
<name>A0A538TY32_UNCEI</name>
<comment type="similarity">
    <text evidence="2">Belongs to the RbfA family.</text>
</comment>
<comment type="caution">
    <text evidence="3">The sequence shown here is derived from an EMBL/GenBank/DDBJ whole genome shotgun (WGS) entry which is preliminary data.</text>
</comment>
<evidence type="ECO:0000256" key="2">
    <source>
        <dbReference type="HAMAP-Rule" id="MF_00003"/>
    </source>
</evidence>
<dbReference type="GO" id="GO:0030490">
    <property type="term" value="P:maturation of SSU-rRNA"/>
    <property type="evidence" value="ECO:0007669"/>
    <property type="project" value="UniProtKB-UniRule"/>
</dbReference>
<dbReference type="GO" id="GO:0043024">
    <property type="term" value="F:ribosomal small subunit binding"/>
    <property type="evidence" value="ECO:0007669"/>
    <property type="project" value="TreeGrafter"/>
</dbReference>
<dbReference type="InterPro" id="IPR020053">
    <property type="entry name" value="Ribosome-bd_factorA_CS"/>
</dbReference>
<dbReference type="AlphaFoldDB" id="A0A538TY32"/>
<dbReference type="PROSITE" id="PS01319">
    <property type="entry name" value="RBFA"/>
    <property type="match status" value="1"/>
</dbReference>
<accession>A0A538TY32</accession>
<dbReference type="InterPro" id="IPR036746">
    <property type="entry name" value="TT1725-like_sf"/>
</dbReference>
<dbReference type="Proteomes" id="UP000316609">
    <property type="component" value="Unassembled WGS sequence"/>
</dbReference>
<comment type="subcellular location">
    <subcellularLocation>
        <location evidence="2">Cytoplasm</location>
    </subcellularLocation>
</comment>
<comment type="function">
    <text evidence="2">One of several proteins that assist in the late maturation steps of the functional core of the 30S ribosomal subunit. Associates with free 30S ribosomal subunits (but not with 30S subunits that are part of 70S ribosomes or polysomes). Required for efficient processing of 16S rRNA. May interact with the 5'-terminal helix region of 16S rRNA.</text>
</comment>
<dbReference type="PANTHER" id="PTHR33515">
    <property type="entry name" value="RIBOSOME-BINDING FACTOR A, CHLOROPLASTIC-RELATED"/>
    <property type="match status" value="1"/>
</dbReference>
<dbReference type="Gene3D" id="3.30.70.1120">
    <property type="entry name" value="TT1725-like"/>
    <property type="match status" value="1"/>
</dbReference>
<comment type="subunit">
    <text evidence="2">Monomer. Binds 30S ribosomal subunits, but not 50S ribosomal subunits or 70S ribosomes.</text>
</comment>
<dbReference type="Pfam" id="PF04456">
    <property type="entry name" value="DUF503"/>
    <property type="match status" value="1"/>
</dbReference>